<dbReference type="AlphaFoldDB" id="A0A6J4HB08"/>
<proteinExistence type="predicted"/>
<evidence type="ECO:0000313" key="2">
    <source>
        <dbReference type="EMBL" id="CAA9219638.1"/>
    </source>
</evidence>
<feature type="non-terminal residue" evidence="2">
    <location>
        <position position="34"/>
    </location>
</feature>
<dbReference type="EMBL" id="CADCTI010000051">
    <property type="protein sequence ID" value="CAA9219638.1"/>
    <property type="molecule type" value="Genomic_DNA"/>
</dbReference>
<keyword evidence="2" id="KW-0378">Hydrolase</keyword>
<organism evidence="2">
    <name type="scientific">uncultured Blastococcus sp</name>
    <dbReference type="NCBI Taxonomy" id="217144"/>
    <lineage>
        <taxon>Bacteria</taxon>
        <taxon>Bacillati</taxon>
        <taxon>Actinomycetota</taxon>
        <taxon>Actinomycetes</taxon>
        <taxon>Geodermatophilales</taxon>
        <taxon>Geodermatophilaceae</taxon>
        <taxon>Blastococcus</taxon>
        <taxon>environmental samples</taxon>
    </lineage>
</organism>
<accession>A0A6J4HB08</accession>
<dbReference type="GO" id="GO:0016787">
    <property type="term" value="F:hydrolase activity"/>
    <property type="evidence" value="ECO:0007669"/>
    <property type="project" value="UniProtKB-KW"/>
</dbReference>
<evidence type="ECO:0000256" key="1">
    <source>
        <dbReference type="SAM" id="MobiDB-lite"/>
    </source>
</evidence>
<reference evidence="2" key="1">
    <citation type="submission" date="2020-02" db="EMBL/GenBank/DDBJ databases">
        <authorList>
            <person name="Meier V. D."/>
        </authorList>
    </citation>
    <scope>NUCLEOTIDE SEQUENCE</scope>
    <source>
        <strain evidence="2">AVDCRST_MAG57</strain>
    </source>
</reference>
<sequence length="34" mass="3715">PSRWRTRIPTSWPWPPTSPAPTTTAASRPSSPPS</sequence>
<feature type="region of interest" description="Disordered" evidence="1">
    <location>
        <begin position="1"/>
        <end position="34"/>
    </location>
</feature>
<name>A0A6J4HB08_9ACTN</name>
<feature type="compositionally biased region" description="Low complexity" evidence="1">
    <location>
        <begin position="20"/>
        <end position="34"/>
    </location>
</feature>
<feature type="non-terminal residue" evidence="2">
    <location>
        <position position="1"/>
    </location>
</feature>
<protein>
    <submittedName>
        <fullName evidence="2">HMP-PP hydrolase (Pyridoxal phosphatase) Cof, detected in genetic screen for thiamin metabolic genes (PMID:15292217)</fullName>
    </submittedName>
</protein>
<gene>
    <name evidence="2" type="ORF">AVDCRST_MAG57-507</name>
</gene>